<evidence type="ECO:0000313" key="2">
    <source>
        <dbReference type="Proteomes" id="UP000054538"/>
    </source>
</evidence>
<reference evidence="1 2" key="1">
    <citation type="submission" date="2014-04" db="EMBL/GenBank/DDBJ databases">
        <authorList>
            <consortium name="DOE Joint Genome Institute"/>
            <person name="Kuo A."/>
            <person name="Kohler A."/>
            <person name="Jargeat P."/>
            <person name="Nagy L.G."/>
            <person name="Floudas D."/>
            <person name="Copeland A."/>
            <person name="Barry K.W."/>
            <person name="Cichocki N."/>
            <person name="Veneault-Fourrey C."/>
            <person name="LaButti K."/>
            <person name="Lindquist E.A."/>
            <person name="Lipzen A."/>
            <person name="Lundell T."/>
            <person name="Morin E."/>
            <person name="Murat C."/>
            <person name="Sun H."/>
            <person name="Tunlid A."/>
            <person name="Henrissat B."/>
            <person name="Grigoriev I.V."/>
            <person name="Hibbett D.S."/>
            <person name="Martin F."/>
            <person name="Nordberg H.P."/>
            <person name="Cantor M.N."/>
            <person name="Hua S.X."/>
        </authorList>
    </citation>
    <scope>NUCLEOTIDE SEQUENCE [LARGE SCALE GENOMIC DNA]</scope>
    <source>
        <strain evidence="1 2">Ve08.2h10</strain>
    </source>
</reference>
<dbReference type="EMBL" id="KN826127">
    <property type="protein sequence ID" value="KIK80003.1"/>
    <property type="molecule type" value="Genomic_DNA"/>
</dbReference>
<reference evidence="2" key="2">
    <citation type="submission" date="2015-01" db="EMBL/GenBank/DDBJ databases">
        <title>Evolutionary Origins and Diversification of the Mycorrhizal Mutualists.</title>
        <authorList>
            <consortium name="DOE Joint Genome Institute"/>
            <consortium name="Mycorrhizal Genomics Consortium"/>
            <person name="Kohler A."/>
            <person name="Kuo A."/>
            <person name="Nagy L.G."/>
            <person name="Floudas D."/>
            <person name="Copeland A."/>
            <person name="Barry K.W."/>
            <person name="Cichocki N."/>
            <person name="Veneault-Fourrey C."/>
            <person name="LaButti K."/>
            <person name="Lindquist E.A."/>
            <person name="Lipzen A."/>
            <person name="Lundell T."/>
            <person name="Morin E."/>
            <person name="Murat C."/>
            <person name="Riley R."/>
            <person name="Ohm R."/>
            <person name="Sun H."/>
            <person name="Tunlid A."/>
            <person name="Henrissat B."/>
            <person name="Grigoriev I.V."/>
            <person name="Hibbett D.S."/>
            <person name="Martin F."/>
        </authorList>
    </citation>
    <scope>NUCLEOTIDE SEQUENCE [LARGE SCALE GENOMIC DNA]</scope>
    <source>
        <strain evidence="2">Ve08.2h10</strain>
    </source>
</reference>
<dbReference type="Proteomes" id="UP000054538">
    <property type="component" value="Unassembled WGS sequence"/>
</dbReference>
<dbReference type="InParanoid" id="A0A0D0CWT8"/>
<name>A0A0D0CWT8_9AGAM</name>
<sequence>MSLDMLPEPIQKAPVIYISSNTVLLDIDGVVPAWDVYTFSMDVQEPGQKQMILCVKKDAIKKRSVQTQTEDLENKEMFADMIYSLTQPGDALANHQGITTTKEELKDTIKLEGGGFLRSCSLQLSHISLPPPYPTWYTGRTNIKIYGMTFRLIAHRERESQKEGVFGGGQGDVLYKVCSP</sequence>
<evidence type="ECO:0000313" key="1">
    <source>
        <dbReference type="EMBL" id="KIK80003.1"/>
    </source>
</evidence>
<dbReference type="HOGENOM" id="CLU_117309_0_0_1"/>
<dbReference type="OrthoDB" id="2674759at2759"/>
<protein>
    <submittedName>
        <fullName evidence="1">Uncharacterized protein</fullName>
    </submittedName>
</protein>
<gene>
    <name evidence="1" type="ORF">PAXRUDRAFT_16027</name>
</gene>
<accession>A0A0D0CWT8</accession>
<organism evidence="1 2">
    <name type="scientific">Paxillus rubicundulus Ve08.2h10</name>
    <dbReference type="NCBI Taxonomy" id="930991"/>
    <lineage>
        <taxon>Eukaryota</taxon>
        <taxon>Fungi</taxon>
        <taxon>Dikarya</taxon>
        <taxon>Basidiomycota</taxon>
        <taxon>Agaricomycotina</taxon>
        <taxon>Agaricomycetes</taxon>
        <taxon>Agaricomycetidae</taxon>
        <taxon>Boletales</taxon>
        <taxon>Paxilineae</taxon>
        <taxon>Paxillaceae</taxon>
        <taxon>Paxillus</taxon>
    </lineage>
</organism>
<proteinExistence type="predicted"/>
<dbReference type="AlphaFoldDB" id="A0A0D0CWT8"/>
<keyword evidence="2" id="KW-1185">Reference proteome</keyword>